<dbReference type="EMBL" id="JBHTBU010000001">
    <property type="protein sequence ID" value="MFC7287330.1"/>
    <property type="molecule type" value="Genomic_DNA"/>
</dbReference>
<dbReference type="PANTHER" id="PTHR13754">
    <property type="entry name" value="METALLO-BETA-LACTAMASE SUPERFAMILY PROTEIN"/>
    <property type="match status" value="1"/>
</dbReference>
<feature type="chain" id="PRO_5045811003" evidence="1">
    <location>
        <begin position="26"/>
        <end position="355"/>
    </location>
</feature>
<evidence type="ECO:0000259" key="2">
    <source>
        <dbReference type="SMART" id="SM00849"/>
    </source>
</evidence>
<name>A0ABW2I905_9BURK</name>
<feature type="domain" description="Metallo-beta-lactamase" evidence="2">
    <location>
        <begin position="50"/>
        <end position="270"/>
    </location>
</feature>
<evidence type="ECO:0000313" key="3">
    <source>
        <dbReference type="EMBL" id="MFC7287330.1"/>
    </source>
</evidence>
<evidence type="ECO:0000256" key="1">
    <source>
        <dbReference type="SAM" id="SignalP"/>
    </source>
</evidence>
<comment type="caution">
    <text evidence="3">The sequence shown here is derived from an EMBL/GenBank/DDBJ whole genome shotgun (WGS) entry which is preliminary data.</text>
</comment>
<sequence>MKTKSWLSKLMIVAFLFGPVLQATAAPAKSAKLTVLYDAFGKDNKLEKDWGYAALIEVDGKRILFDTGNNGDILKKNAAAKNVDLSKLDLVVMSHRHGDHMGGLTYVLSLNPKVKIYAPKEGFGVYGGHLPSSFYPKDATLPPEQRYYDGKPPDVLRFGSAWPGADFQLIDKDTEIAPNIHLISQVSDKKGTLELRELSLAINTVNGVIIIVGCSHSGVENIVTAAVQINPKIQFVGGGFHLIQGQAEEVGKVITALRDTYKVAYIAPGHCTGELTFTALKKAFGDHYLYAGLGTVFELKESVKAIVARGESVTTALNADDFRDLRNHLALSDDAEHILLAEGIDPHADEHGHQH</sequence>
<keyword evidence="1" id="KW-0732">Signal</keyword>
<dbReference type="PANTHER" id="PTHR13754:SF13">
    <property type="entry name" value="METALLO-BETA-LACTAMASE SUPERFAMILY PROTEIN (AFU_ORTHOLOGUE AFUA_3G07630)"/>
    <property type="match status" value="1"/>
</dbReference>
<organism evidence="3 4">
    <name type="scientific">Herminiimonas glaciei</name>
    <dbReference type="NCBI Taxonomy" id="523788"/>
    <lineage>
        <taxon>Bacteria</taxon>
        <taxon>Pseudomonadati</taxon>
        <taxon>Pseudomonadota</taxon>
        <taxon>Betaproteobacteria</taxon>
        <taxon>Burkholderiales</taxon>
        <taxon>Oxalobacteraceae</taxon>
        <taxon>Herminiimonas</taxon>
    </lineage>
</organism>
<dbReference type="SUPFAM" id="SSF56281">
    <property type="entry name" value="Metallo-hydrolase/oxidoreductase"/>
    <property type="match status" value="1"/>
</dbReference>
<dbReference type="SMART" id="SM00849">
    <property type="entry name" value="Lactamase_B"/>
    <property type="match status" value="1"/>
</dbReference>
<keyword evidence="4" id="KW-1185">Reference proteome</keyword>
<reference evidence="4" key="1">
    <citation type="journal article" date="2019" name="Int. J. Syst. Evol. Microbiol.">
        <title>The Global Catalogue of Microorganisms (GCM) 10K type strain sequencing project: providing services to taxonomists for standard genome sequencing and annotation.</title>
        <authorList>
            <consortium name="The Broad Institute Genomics Platform"/>
            <consortium name="The Broad Institute Genome Sequencing Center for Infectious Disease"/>
            <person name="Wu L."/>
            <person name="Ma J."/>
        </authorList>
    </citation>
    <scope>NUCLEOTIDE SEQUENCE [LARGE SCALE GENOMIC DNA]</scope>
    <source>
        <strain evidence="4">KACC 12508</strain>
    </source>
</reference>
<evidence type="ECO:0000313" key="4">
    <source>
        <dbReference type="Proteomes" id="UP001596542"/>
    </source>
</evidence>
<proteinExistence type="predicted"/>
<dbReference type="CDD" id="cd07713">
    <property type="entry name" value="DHPS-like_MBL-fold"/>
    <property type="match status" value="1"/>
</dbReference>
<dbReference type="InterPro" id="IPR036866">
    <property type="entry name" value="RibonucZ/Hydroxyglut_hydro"/>
</dbReference>
<dbReference type="Gene3D" id="3.60.15.10">
    <property type="entry name" value="Ribonuclease Z/Hydroxyacylglutathione hydrolase-like"/>
    <property type="match status" value="1"/>
</dbReference>
<accession>A0ABW2I905</accession>
<dbReference type="InterPro" id="IPR001279">
    <property type="entry name" value="Metallo-B-lactamas"/>
</dbReference>
<dbReference type="Proteomes" id="UP001596542">
    <property type="component" value="Unassembled WGS sequence"/>
</dbReference>
<dbReference type="InterPro" id="IPR052926">
    <property type="entry name" value="Metallo-beta-lactamase_dom"/>
</dbReference>
<gene>
    <name evidence="3" type="ORF">ACFQPC_04690</name>
</gene>
<dbReference type="InterPro" id="IPR041712">
    <property type="entry name" value="DHPS-like_MBL-fold"/>
</dbReference>
<protein>
    <submittedName>
        <fullName evidence="3">MBL fold metallo-hydrolase</fullName>
    </submittedName>
</protein>
<dbReference type="Pfam" id="PF00753">
    <property type="entry name" value="Lactamase_B"/>
    <property type="match status" value="1"/>
</dbReference>
<dbReference type="RefSeq" id="WP_382270434.1">
    <property type="nucleotide sequence ID" value="NZ_JBHTBU010000001.1"/>
</dbReference>
<feature type="signal peptide" evidence="1">
    <location>
        <begin position="1"/>
        <end position="25"/>
    </location>
</feature>